<reference evidence="3 4" key="1">
    <citation type="submission" date="2013-09" db="EMBL/GenBank/DDBJ databases">
        <title>Corchorus capsularis genome sequencing.</title>
        <authorList>
            <person name="Alam M."/>
            <person name="Haque M.S."/>
            <person name="Islam M.S."/>
            <person name="Emdad E.M."/>
            <person name="Islam M.M."/>
            <person name="Ahmed B."/>
            <person name="Halim A."/>
            <person name="Hossen Q.M.M."/>
            <person name="Hossain M.Z."/>
            <person name="Ahmed R."/>
            <person name="Khan M.M."/>
            <person name="Islam R."/>
            <person name="Rashid M.M."/>
            <person name="Khan S.A."/>
            <person name="Rahman M.S."/>
            <person name="Alam M."/>
        </authorList>
    </citation>
    <scope>NUCLEOTIDE SEQUENCE [LARGE SCALE GENOMIC DNA]</scope>
    <source>
        <strain evidence="4">cv. CVL-1</strain>
        <tissue evidence="3">Whole seedling</tissue>
    </source>
</reference>
<sequence length="321" mass="36437">MLSRKGVMGVLRSMWSEVIVPEIRELVVNTYSLRFASDVQKKKALEEGPWSIMGTCLVLKEWKQGIGLDENDFSEVEVWGKENEKIGDSSNRSEGYWRKGKKPTGSQYQFSTTPENVVGTEEDRCLDSIGGNKSQKHIEGRGTCLQYSTFTNANGGPEEDRFLNSQTKDIDEQEQAEEGMASPTATMGKQLNFALDSSLPLNDNSETLVEEIIRVRKGKKKVKEGFCQTIEGSPYIVEFPSDEEGGLMTVGGKISGEKTYEIRVVNLSEEFGSLNLKRGASAFNREEEEYRLEKRHCLEWHNVDEMKKEKKLQMRERVWCC</sequence>
<dbReference type="AlphaFoldDB" id="A0A1R3GPF5"/>
<dbReference type="EMBL" id="AWWV01013803">
    <property type="protein sequence ID" value="OMO59995.1"/>
    <property type="molecule type" value="Genomic_DNA"/>
</dbReference>
<feature type="compositionally biased region" description="Polar residues" evidence="1">
    <location>
        <begin position="104"/>
        <end position="115"/>
    </location>
</feature>
<protein>
    <recommendedName>
        <fullName evidence="2">DUF4283 domain-containing protein</fullName>
    </recommendedName>
</protein>
<evidence type="ECO:0000313" key="4">
    <source>
        <dbReference type="Proteomes" id="UP000188268"/>
    </source>
</evidence>
<organism evidence="3 4">
    <name type="scientific">Corchorus capsularis</name>
    <name type="common">Jute</name>
    <dbReference type="NCBI Taxonomy" id="210143"/>
    <lineage>
        <taxon>Eukaryota</taxon>
        <taxon>Viridiplantae</taxon>
        <taxon>Streptophyta</taxon>
        <taxon>Embryophyta</taxon>
        <taxon>Tracheophyta</taxon>
        <taxon>Spermatophyta</taxon>
        <taxon>Magnoliopsida</taxon>
        <taxon>eudicotyledons</taxon>
        <taxon>Gunneridae</taxon>
        <taxon>Pentapetalae</taxon>
        <taxon>rosids</taxon>
        <taxon>malvids</taxon>
        <taxon>Malvales</taxon>
        <taxon>Malvaceae</taxon>
        <taxon>Grewioideae</taxon>
        <taxon>Apeibeae</taxon>
        <taxon>Corchorus</taxon>
    </lineage>
</organism>
<evidence type="ECO:0000259" key="2">
    <source>
        <dbReference type="Pfam" id="PF14111"/>
    </source>
</evidence>
<feature type="domain" description="DUF4283" evidence="2">
    <location>
        <begin position="7"/>
        <end position="69"/>
    </location>
</feature>
<dbReference type="InterPro" id="IPR025558">
    <property type="entry name" value="DUF4283"/>
</dbReference>
<evidence type="ECO:0000256" key="1">
    <source>
        <dbReference type="SAM" id="MobiDB-lite"/>
    </source>
</evidence>
<evidence type="ECO:0000313" key="3">
    <source>
        <dbReference type="EMBL" id="OMO59995.1"/>
    </source>
</evidence>
<feature type="region of interest" description="Disordered" evidence="1">
    <location>
        <begin position="85"/>
        <end position="116"/>
    </location>
</feature>
<accession>A0A1R3GPF5</accession>
<dbReference type="Gramene" id="OMO59995">
    <property type="protein sequence ID" value="OMO59995"/>
    <property type="gene ID" value="CCACVL1_24480"/>
</dbReference>
<dbReference type="STRING" id="210143.A0A1R3GPF5"/>
<dbReference type="Proteomes" id="UP000188268">
    <property type="component" value="Unassembled WGS sequence"/>
</dbReference>
<dbReference type="Pfam" id="PF14111">
    <property type="entry name" value="DUF4283"/>
    <property type="match status" value="1"/>
</dbReference>
<proteinExistence type="predicted"/>
<keyword evidence="4" id="KW-1185">Reference proteome</keyword>
<name>A0A1R3GPF5_COCAP</name>
<gene>
    <name evidence="3" type="ORF">CCACVL1_24480</name>
</gene>
<dbReference type="OrthoDB" id="978193at2759"/>
<comment type="caution">
    <text evidence="3">The sequence shown here is derived from an EMBL/GenBank/DDBJ whole genome shotgun (WGS) entry which is preliminary data.</text>
</comment>